<dbReference type="InterPro" id="IPR011333">
    <property type="entry name" value="SKP1/BTB/POZ_sf"/>
</dbReference>
<feature type="compositionally biased region" description="Basic and acidic residues" evidence="2">
    <location>
        <begin position="405"/>
        <end position="423"/>
    </location>
</feature>
<feature type="compositionally biased region" description="Polar residues" evidence="2">
    <location>
        <begin position="283"/>
        <end position="296"/>
    </location>
</feature>
<dbReference type="InterPro" id="IPR000210">
    <property type="entry name" value="BTB/POZ_dom"/>
</dbReference>
<evidence type="ECO:0008006" key="7">
    <source>
        <dbReference type="Google" id="ProtNLM"/>
    </source>
</evidence>
<dbReference type="PROSITE" id="PS50097">
    <property type="entry name" value="BTB"/>
    <property type="match status" value="1"/>
</dbReference>
<dbReference type="InterPro" id="IPR009057">
    <property type="entry name" value="Homeodomain-like_sf"/>
</dbReference>
<comment type="caution">
    <text evidence="5">The sequence shown here is derived from an EMBL/GenBank/DDBJ whole genome shotgun (WGS) entry which is preliminary data.</text>
</comment>
<dbReference type="Pfam" id="PF00651">
    <property type="entry name" value="BTB"/>
    <property type="match status" value="1"/>
</dbReference>
<evidence type="ECO:0000313" key="6">
    <source>
        <dbReference type="Proteomes" id="UP001634394"/>
    </source>
</evidence>
<protein>
    <recommendedName>
        <fullName evidence="7">BTB domain-containing protein</fullName>
    </recommendedName>
</protein>
<evidence type="ECO:0000259" key="3">
    <source>
        <dbReference type="PROSITE" id="PS50097"/>
    </source>
</evidence>
<dbReference type="SUPFAM" id="SSF54695">
    <property type="entry name" value="POZ domain"/>
    <property type="match status" value="1"/>
</dbReference>
<accession>A0ABD3U1Z7</accession>
<dbReference type="GO" id="GO:0003677">
    <property type="term" value="F:DNA binding"/>
    <property type="evidence" value="ECO:0007669"/>
    <property type="project" value="UniProtKB-KW"/>
</dbReference>
<dbReference type="EMBL" id="JBJQND010000017">
    <property type="protein sequence ID" value="KAL3842851.1"/>
    <property type="molecule type" value="Genomic_DNA"/>
</dbReference>
<dbReference type="Proteomes" id="UP001634394">
    <property type="component" value="Unassembled WGS sequence"/>
</dbReference>
<dbReference type="InterPro" id="IPR051481">
    <property type="entry name" value="BTB-POZ/Galectin-3-binding"/>
</dbReference>
<sequence>MEKVYTNSDYSSQILSQICELWRGNKYCDAVLNLQDEKFKLHKLVLMAACPNILRCLAHTEENNIFEFYLPEDSEKSVVMPVVNYLYIGSIQLNMTNVYGIEKLAKQLRLSTLSQFCHDFISLLESEKFSQSSLQPGIHQENIPKQESTEVEKVVDPKTIDALINSANATLREINTGASSLPELTDVLGHVSCSPQLTDGIGQLPFASKSIKTELDTFISPTLEETISMNEKKTITIEPLNNILQFSKSDNSMTTALATSSACKSYESATLDIHLGSGRQDSDPFSHQTASNGMLNPQINSCQFSTRSRFTPELNIVACKPSTSQSQGGEGDDIDLVMTAEDENFDDSDDEWVPKGNESSDSDFYPESALDRSTKTKRKMSTNGPKAKKSRKNDSLTAKKKKVRGDKVIQGDTKNGSEPDGKSQHISRYGRTLKPSISYRTIGSLNIDDLEDCKMQMGSSKGSNLLKDGQEVSEDLASKRKDNKIPLDAEELKSMLHKIKVAEYADELGLEAAAAHFNVSNDTVKDWMLLKNYFKKKTKKANKKTASKLNIQHYIKIGEHTALEDKVINWLLETKYNPNVTDDLSTIGYKTTEFAKEIGKPDLKIGILWLKQILERYVSVTKIDETGDVCTEEFRLQVTDYAKEHGVKAASELYGLDVNTVGWWTRKYKTKVVCKEDDALNPNTKSSTRKRYTVNFKIEAVKCAEKLGNRAVARIYGVPETNVRLWRKHKEQLSYNKGNVLKLKPTVSPRQHSLLESLVKHWIISERRKVTGAEIRAKALSFAEQANSPGFKGSYKWLYQFVKCHSLEQYVKTECSKEENFEYENRKEVARSLERDSHGRFKSRPGETFLSNELKLEVVRFAETNGNEEAVKKYKINETVICNWRLKKSYLSQRMCAQKEKEK</sequence>
<evidence type="ECO:0000313" key="5">
    <source>
        <dbReference type="EMBL" id="KAL3842851.1"/>
    </source>
</evidence>
<dbReference type="PROSITE" id="PS51253">
    <property type="entry name" value="HTH_CENPB"/>
    <property type="match status" value="1"/>
</dbReference>
<dbReference type="SUPFAM" id="SSF46689">
    <property type="entry name" value="Homeodomain-like"/>
    <property type="match status" value="2"/>
</dbReference>
<name>A0ABD3U1Z7_SINWO</name>
<dbReference type="Gene3D" id="3.30.710.10">
    <property type="entry name" value="Potassium Channel Kv1.1, Chain A"/>
    <property type="match status" value="1"/>
</dbReference>
<dbReference type="Gene3D" id="1.10.10.60">
    <property type="entry name" value="Homeodomain-like"/>
    <property type="match status" value="1"/>
</dbReference>
<dbReference type="CDD" id="cd18186">
    <property type="entry name" value="BTB_POZ_ZBTB_KLHL-like"/>
    <property type="match status" value="1"/>
</dbReference>
<evidence type="ECO:0000256" key="1">
    <source>
        <dbReference type="ARBA" id="ARBA00023125"/>
    </source>
</evidence>
<keyword evidence="6" id="KW-1185">Reference proteome</keyword>
<dbReference type="InterPro" id="IPR006600">
    <property type="entry name" value="HTH_CenpB_DNA-bd_dom"/>
</dbReference>
<keyword evidence="1" id="KW-0238">DNA-binding</keyword>
<proteinExistence type="predicted"/>
<feature type="region of interest" description="Disordered" evidence="2">
    <location>
        <begin position="345"/>
        <end position="427"/>
    </location>
</feature>
<dbReference type="AlphaFoldDB" id="A0ABD3U1Z7"/>
<dbReference type="SMART" id="SM00674">
    <property type="entry name" value="CENPB"/>
    <property type="match status" value="1"/>
</dbReference>
<dbReference type="Pfam" id="PF03221">
    <property type="entry name" value="HTH_Tnp_Tc5"/>
    <property type="match status" value="1"/>
</dbReference>
<evidence type="ECO:0000259" key="4">
    <source>
        <dbReference type="PROSITE" id="PS51253"/>
    </source>
</evidence>
<dbReference type="SMART" id="SM00225">
    <property type="entry name" value="BTB"/>
    <property type="match status" value="1"/>
</dbReference>
<gene>
    <name evidence="5" type="ORF">ACJMK2_020832</name>
</gene>
<feature type="domain" description="BTB" evidence="3">
    <location>
        <begin position="28"/>
        <end position="95"/>
    </location>
</feature>
<feature type="compositionally biased region" description="Basic residues" evidence="2">
    <location>
        <begin position="375"/>
        <end position="391"/>
    </location>
</feature>
<dbReference type="PANTHER" id="PTHR24410">
    <property type="entry name" value="HL07962P-RELATED"/>
    <property type="match status" value="1"/>
</dbReference>
<organism evidence="5 6">
    <name type="scientific">Sinanodonta woodiana</name>
    <name type="common">Chinese pond mussel</name>
    <name type="synonym">Anodonta woodiana</name>
    <dbReference type="NCBI Taxonomy" id="1069815"/>
    <lineage>
        <taxon>Eukaryota</taxon>
        <taxon>Metazoa</taxon>
        <taxon>Spiralia</taxon>
        <taxon>Lophotrochozoa</taxon>
        <taxon>Mollusca</taxon>
        <taxon>Bivalvia</taxon>
        <taxon>Autobranchia</taxon>
        <taxon>Heteroconchia</taxon>
        <taxon>Palaeoheterodonta</taxon>
        <taxon>Unionida</taxon>
        <taxon>Unionoidea</taxon>
        <taxon>Unionidae</taxon>
        <taxon>Unioninae</taxon>
        <taxon>Sinanodonta</taxon>
    </lineage>
</organism>
<evidence type="ECO:0000256" key="2">
    <source>
        <dbReference type="SAM" id="MobiDB-lite"/>
    </source>
</evidence>
<feature type="domain" description="HTH CENPB-type" evidence="4">
    <location>
        <begin position="743"/>
        <end position="811"/>
    </location>
</feature>
<dbReference type="PANTHER" id="PTHR24410:SF23">
    <property type="entry name" value="BTB DOMAIN-CONTAINING PROTEIN-RELATED"/>
    <property type="match status" value="1"/>
</dbReference>
<reference evidence="5 6" key="1">
    <citation type="submission" date="2024-11" db="EMBL/GenBank/DDBJ databases">
        <title>Chromosome-level genome assembly of the freshwater bivalve Anodonta woodiana.</title>
        <authorList>
            <person name="Chen X."/>
        </authorList>
    </citation>
    <scope>NUCLEOTIDE SEQUENCE [LARGE SCALE GENOMIC DNA]</scope>
    <source>
        <strain evidence="5">MN2024</strain>
        <tissue evidence="5">Gills</tissue>
    </source>
</reference>
<feature type="region of interest" description="Disordered" evidence="2">
    <location>
        <begin position="275"/>
        <end position="296"/>
    </location>
</feature>